<dbReference type="GO" id="GO:0031838">
    <property type="term" value="C:haptoglobin-hemoglobin complex"/>
    <property type="evidence" value="ECO:0007669"/>
    <property type="project" value="TreeGrafter"/>
</dbReference>
<dbReference type="GO" id="GO:0042744">
    <property type="term" value="P:hydrogen peroxide catabolic process"/>
    <property type="evidence" value="ECO:0007669"/>
    <property type="project" value="TreeGrafter"/>
</dbReference>
<dbReference type="PANTHER" id="PTHR11442:SF7">
    <property type="entry name" value="HEMOGLOBIN SUBUNIT EPSILON"/>
    <property type="match status" value="1"/>
</dbReference>
<dbReference type="InterPro" id="IPR009050">
    <property type="entry name" value="Globin-like_sf"/>
</dbReference>
<feature type="region of interest" description="Disordered" evidence="8">
    <location>
        <begin position="1"/>
        <end position="26"/>
    </location>
</feature>
<keyword evidence="6" id="KW-0408">Iron</keyword>
<gene>
    <name evidence="10" type="ORF">ASZ78_004351</name>
</gene>
<proteinExistence type="inferred from homology"/>
<feature type="domain" description="Globin" evidence="9">
    <location>
        <begin position="1"/>
        <end position="134"/>
    </location>
</feature>
<dbReference type="PROSITE" id="PS01033">
    <property type="entry name" value="GLOBIN"/>
    <property type="match status" value="1"/>
</dbReference>
<dbReference type="GO" id="GO:0043177">
    <property type="term" value="F:organic acid binding"/>
    <property type="evidence" value="ECO:0007669"/>
    <property type="project" value="TreeGrafter"/>
</dbReference>
<name>A0A226ME46_CALSU</name>
<reference evidence="10 11" key="1">
    <citation type="submission" date="2016-07" db="EMBL/GenBank/DDBJ databases">
        <title>Disparate Historic Effective Population Sizes Predicted by Modern Levels of Genome Diversity for the Scaled Quail (Callipepla squamata) and the Northern Bobwhite (Colinus virginianus): Inferences from First and Second Generation Draft Genome Assemblies for Sympatric New World Quail.</title>
        <authorList>
            <person name="Oldeschulte D.L."/>
            <person name="Halley Y.A."/>
            <person name="Bhattarai E.K."/>
            <person name="Brashear W.A."/>
            <person name="Hill J."/>
            <person name="Metz R.P."/>
            <person name="Johnson C.D."/>
            <person name="Rollins D."/>
            <person name="Peterson M.J."/>
            <person name="Bickhart D.M."/>
            <person name="Decker J.E."/>
            <person name="Seabury C.M."/>
        </authorList>
    </citation>
    <scope>NUCLEOTIDE SEQUENCE [LARGE SCALE GENOMIC DNA]</scope>
    <source>
        <strain evidence="10 11">Texas</strain>
        <tissue evidence="10">Leg muscle</tissue>
    </source>
</reference>
<dbReference type="Gene3D" id="1.10.490.10">
    <property type="entry name" value="Globins"/>
    <property type="match status" value="2"/>
</dbReference>
<comment type="similarity">
    <text evidence="1 7">Belongs to the globin family.</text>
</comment>
<dbReference type="GO" id="GO:0005833">
    <property type="term" value="C:hemoglobin complex"/>
    <property type="evidence" value="ECO:0007669"/>
    <property type="project" value="TreeGrafter"/>
</dbReference>
<dbReference type="GO" id="GO:0019825">
    <property type="term" value="F:oxygen binding"/>
    <property type="evidence" value="ECO:0007669"/>
    <property type="project" value="InterPro"/>
</dbReference>
<evidence type="ECO:0000256" key="3">
    <source>
        <dbReference type="ARBA" id="ARBA00022617"/>
    </source>
</evidence>
<evidence type="ECO:0000313" key="11">
    <source>
        <dbReference type="Proteomes" id="UP000198323"/>
    </source>
</evidence>
<dbReference type="AlphaFoldDB" id="A0A226ME46"/>
<keyword evidence="11" id="KW-1185">Reference proteome</keyword>
<dbReference type="OrthoDB" id="9397139at2759"/>
<dbReference type="InterPro" id="IPR000971">
    <property type="entry name" value="Globin"/>
</dbReference>
<dbReference type="GO" id="GO:0020037">
    <property type="term" value="F:heme binding"/>
    <property type="evidence" value="ECO:0007669"/>
    <property type="project" value="InterPro"/>
</dbReference>
<evidence type="ECO:0000256" key="1">
    <source>
        <dbReference type="ARBA" id="ARBA00008705"/>
    </source>
</evidence>
<keyword evidence="2 7" id="KW-0813">Transport</keyword>
<evidence type="ECO:0000256" key="7">
    <source>
        <dbReference type="RuleBase" id="RU000356"/>
    </source>
</evidence>
<dbReference type="PANTHER" id="PTHR11442">
    <property type="entry name" value="HEMOGLOBIN FAMILY MEMBER"/>
    <property type="match status" value="1"/>
</dbReference>
<organism evidence="10 11">
    <name type="scientific">Callipepla squamata</name>
    <name type="common">Scaled quail</name>
    <dbReference type="NCBI Taxonomy" id="9009"/>
    <lineage>
        <taxon>Eukaryota</taxon>
        <taxon>Metazoa</taxon>
        <taxon>Chordata</taxon>
        <taxon>Craniata</taxon>
        <taxon>Vertebrata</taxon>
        <taxon>Euteleostomi</taxon>
        <taxon>Archelosauria</taxon>
        <taxon>Archosauria</taxon>
        <taxon>Dinosauria</taxon>
        <taxon>Saurischia</taxon>
        <taxon>Theropoda</taxon>
        <taxon>Coelurosauria</taxon>
        <taxon>Aves</taxon>
        <taxon>Neognathae</taxon>
        <taxon>Galloanserae</taxon>
        <taxon>Galliformes</taxon>
        <taxon>Odontophoridae</taxon>
        <taxon>Callipepla</taxon>
    </lineage>
</organism>
<evidence type="ECO:0000256" key="2">
    <source>
        <dbReference type="ARBA" id="ARBA00022448"/>
    </source>
</evidence>
<dbReference type="GO" id="GO:0046872">
    <property type="term" value="F:metal ion binding"/>
    <property type="evidence" value="ECO:0007669"/>
    <property type="project" value="UniProtKB-KW"/>
</dbReference>
<accession>A0A226ME46</accession>
<dbReference type="STRING" id="9009.A0A226ME46"/>
<evidence type="ECO:0000256" key="4">
    <source>
        <dbReference type="ARBA" id="ARBA00022621"/>
    </source>
</evidence>
<dbReference type="GO" id="GO:0031720">
    <property type="term" value="F:haptoglobin binding"/>
    <property type="evidence" value="ECO:0007669"/>
    <property type="project" value="TreeGrafter"/>
</dbReference>
<dbReference type="GO" id="GO:0072562">
    <property type="term" value="C:blood microparticle"/>
    <property type="evidence" value="ECO:0007669"/>
    <property type="project" value="TreeGrafter"/>
</dbReference>
<dbReference type="GO" id="GO:0004601">
    <property type="term" value="F:peroxidase activity"/>
    <property type="evidence" value="ECO:0007669"/>
    <property type="project" value="TreeGrafter"/>
</dbReference>
<dbReference type="SUPFAM" id="SSF46458">
    <property type="entry name" value="Globin-like"/>
    <property type="match status" value="1"/>
</dbReference>
<dbReference type="Proteomes" id="UP000198323">
    <property type="component" value="Unassembled WGS sequence"/>
</dbReference>
<dbReference type="InterPro" id="IPR050056">
    <property type="entry name" value="Hemoglobin_oxygen_transport"/>
</dbReference>
<comment type="caution">
    <text evidence="10">The sequence shown here is derived from an EMBL/GenBank/DDBJ whole genome shotgun (WGS) entry which is preliminary data.</text>
</comment>
<evidence type="ECO:0000256" key="5">
    <source>
        <dbReference type="ARBA" id="ARBA00022723"/>
    </source>
</evidence>
<evidence type="ECO:0000256" key="6">
    <source>
        <dbReference type="ARBA" id="ARBA00023004"/>
    </source>
</evidence>
<dbReference type="InterPro" id="IPR012292">
    <property type="entry name" value="Globin/Proto"/>
</dbReference>
<keyword evidence="4 7" id="KW-0561">Oxygen transport</keyword>
<evidence type="ECO:0000256" key="8">
    <source>
        <dbReference type="SAM" id="MobiDB-lite"/>
    </source>
</evidence>
<dbReference type="GO" id="GO:0005344">
    <property type="term" value="F:oxygen carrier activity"/>
    <property type="evidence" value="ECO:0007669"/>
    <property type="project" value="UniProtKB-KW"/>
</dbReference>
<evidence type="ECO:0000259" key="9">
    <source>
        <dbReference type="PROSITE" id="PS01033"/>
    </source>
</evidence>
<dbReference type="EMBL" id="MCFN01001267">
    <property type="protein sequence ID" value="OXB53319.1"/>
    <property type="molecule type" value="Genomic_DNA"/>
</dbReference>
<keyword evidence="5" id="KW-0479">Metal-binding</keyword>
<sequence length="134" mass="14633">MDRNPQRGPPPVPANDPTAQGGEELSVMDKSPWGLQLSSKLRVLLQPHANPIATMVHWSAEEKQLITSVWGKVNVEECGAEALASNSPFSPQLLGNILIIVLAAHFTKDFTPTCQAVWQKLVSVVAHALAYKYH</sequence>
<keyword evidence="3 7" id="KW-0349">Heme</keyword>
<evidence type="ECO:0000313" key="10">
    <source>
        <dbReference type="EMBL" id="OXB53319.1"/>
    </source>
</evidence>
<protein>
    <recommendedName>
        <fullName evidence="9">Globin domain-containing protein</fullName>
    </recommendedName>
</protein>
<dbReference type="Pfam" id="PF00042">
    <property type="entry name" value="Globin"/>
    <property type="match status" value="1"/>
</dbReference>